<evidence type="ECO:0000313" key="9">
    <source>
        <dbReference type="Proteomes" id="UP001064896"/>
    </source>
</evidence>
<proteinExistence type="predicted"/>
<evidence type="ECO:0000256" key="4">
    <source>
        <dbReference type="ARBA" id="ARBA00022691"/>
    </source>
</evidence>
<evidence type="ECO:0000256" key="1">
    <source>
        <dbReference type="ARBA" id="ARBA00022552"/>
    </source>
</evidence>
<dbReference type="InterPro" id="IPR029063">
    <property type="entry name" value="SAM-dependent_MTases_sf"/>
</dbReference>
<evidence type="ECO:0000256" key="5">
    <source>
        <dbReference type="SAM" id="Phobius"/>
    </source>
</evidence>
<dbReference type="PANTHER" id="PTHR43042:SF3">
    <property type="entry name" value="RIBOSOMAL RNA LARGE SUBUNIT METHYLTRANSFERASE YWBD-RELATED"/>
    <property type="match status" value="1"/>
</dbReference>
<keyword evidence="5" id="KW-1133">Transmembrane helix</keyword>
<dbReference type="Proteomes" id="UP001064896">
    <property type="component" value="Chromosome"/>
</dbReference>
<dbReference type="GO" id="GO:0032259">
    <property type="term" value="P:methylation"/>
    <property type="evidence" value="ECO:0007669"/>
    <property type="project" value="UniProtKB-KW"/>
</dbReference>
<keyword evidence="9" id="KW-1185">Reference proteome</keyword>
<evidence type="ECO:0000256" key="2">
    <source>
        <dbReference type="ARBA" id="ARBA00022603"/>
    </source>
</evidence>
<dbReference type="SUPFAM" id="SSF53335">
    <property type="entry name" value="S-adenosyl-L-methionine-dependent methyltransferases"/>
    <property type="match status" value="1"/>
</dbReference>
<evidence type="ECO:0000256" key="3">
    <source>
        <dbReference type="ARBA" id="ARBA00022679"/>
    </source>
</evidence>
<reference evidence="7" key="1">
    <citation type="submission" date="2020-05" db="EMBL/GenBank/DDBJ databases">
        <title>Complete genome sequence of Pseudomonas sp. Sm006.</title>
        <authorList>
            <person name="Takeuchi K."/>
            <person name="Someya N."/>
        </authorList>
    </citation>
    <scope>NUCLEOTIDE SEQUENCE</scope>
    <source>
        <strain evidence="7">Sm006</strain>
    </source>
</reference>
<gene>
    <name evidence="8" type="ORF">ABS648_12940</name>
    <name evidence="7" type="ORF">PSm6_57200</name>
</gene>
<evidence type="ECO:0000313" key="8">
    <source>
        <dbReference type="EMBL" id="XBY66626.1"/>
    </source>
</evidence>
<protein>
    <submittedName>
        <fullName evidence="8">Class I SAM-dependent methyltransferase</fullName>
        <ecNumber evidence="8">2.1.1.-</ecNumber>
    </submittedName>
</protein>
<organism evidence="8">
    <name type="scientific">Pseudomonas solani</name>
    <dbReference type="NCBI Taxonomy" id="2731552"/>
    <lineage>
        <taxon>Bacteria</taxon>
        <taxon>Pseudomonadati</taxon>
        <taxon>Pseudomonadota</taxon>
        <taxon>Gammaproteobacteria</taxon>
        <taxon>Pseudomonadales</taxon>
        <taxon>Pseudomonadaceae</taxon>
        <taxon>Pseudomonas</taxon>
    </lineage>
</organism>
<evidence type="ECO:0000259" key="6">
    <source>
        <dbReference type="Pfam" id="PF10672"/>
    </source>
</evidence>
<keyword evidence="3 8" id="KW-0808">Transferase</keyword>
<keyword evidence="5" id="KW-0472">Membrane</keyword>
<dbReference type="GO" id="GO:0008168">
    <property type="term" value="F:methyltransferase activity"/>
    <property type="evidence" value="ECO:0007669"/>
    <property type="project" value="UniProtKB-KW"/>
</dbReference>
<dbReference type="Gene3D" id="3.40.50.150">
    <property type="entry name" value="Vaccinia Virus protein VP39"/>
    <property type="match status" value="1"/>
</dbReference>
<accession>A0AAU7YA44</accession>
<dbReference type="EC" id="2.1.1.-" evidence="8"/>
<keyword evidence="2 8" id="KW-0489">Methyltransferase</keyword>
<name>A0AAU7YA44_9PSED</name>
<dbReference type="AlphaFoldDB" id="A0AAU7YA44"/>
<dbReference type="Pfam" id="PF10672">
    <property type="entry name" value="Methyltrans_SAM"/>
    <property type="match status" value="1"/>
</dbReference>
<dbReference type="EMBL" id="AP023081">
    <property type="protein sequence ID" value="BCD89313.1"/>
    <property type="molecule type" value="Genomic_DNA"/>
</dbReference>
<keyword evidence="5" id="KW-0812">Transmembrane</keyword>
<dbReference type="RefSeq" id="WP_265168957.1">
    <property type="nucleotide sequence ID" value="NZ_AP023081.1"/>
</dbReference>
<feature type="transmembrane region" description="Helical" evidence="5">
    <location>
        <begin position="154"/>
        <end position="176"/>
    </location>
</feature>
<dbReference type="GO" id="GO:0006364">
    <property type="term" value="P:rRNA processing"/>
    <property type="evidence" value="ECO:0007669"/>
    <property type="project" value="UniProtKB-KW"/>
</dbReference>
<keyword evidence="1" id="KW-0698">rRNA processing</keyword>
<reference evidence="8" key="2">
    <citation type="submission" date="2023-08" db="EMBL/GenBank/DDBJ databases">
        <title>Increased levels of nutrients transform a symbiont into a lethal pathobiont.</title>
        <authorList>
            <person name="Lachnit T."/>
            <person name="Ulrich L."/>
            <person name="Willmer F.M."/>
            <person name="Hasenbein T."/>
            <person name="Steiner L.X."/>
            <person name="Wolters M."/>
            <person name="Herbst E.M."/>
            <person name="Deines P."/>
        </authorList>
    </citation>
    <scope>NUCLEOTIDE SEQUENCE</scope>
    <source>
        <strain evidence="8">T3</strain>
    </source>
</reference>
<sequence length="313" mass="34874">MTPAALDTLRLQLTAALGDLPTETRRLFHGRGRRWPGLEHLVVDWLEGVVQVALFREPEDEALAALKAMLAELVASDAWRAAPVRSLLLQRRYLPGSETELLWGEAVAQWSMHEDGLAYRLDLMRNQNIGLFLDMRYGRRWVREQAAGKRVLNLFAYTCGFSVAALAGGAVAVVNLDMARAALSRGRDNHRLNGHDLTQVMFLGHELFKSWGKVKKCGPYDLVIIDPPSFQKGSFELDRDYRKILRRLPELLAEGGQVLACVNDPATGADFIVRTMAEEAPGLAFRERLANPPEFEDVDPEGGLKALVFTQGV</sequence>
<feature type="domain" description="S-adenosylmethionine-dependent methyltransferase" evidence="6">
    <location>
        <begin position="25"/>
        <end position="309"/>
    </location>
</feature>
<dbReference type="PANTHER" id="PTHR43042">
    <property type="entry name" value="SAM-DEPENDENT METHYLTRANSFERASE"/>
    <property type="match status" value="1"/>
</dbReference>
<evidence type="ECO:0000313" key="7">
    <source>
        <dbReference type="EMBL" id="BCD89313.1"/>
    </source>
</evidence>
<dbReference type="EMBL" id="CP158373">
    <property type="protein sequence ID" value="XBY66626.1"/>
    <property type="molecule type" value="Genomic_DNA"/>
</dbReference>
<dbReference type="InterPro" id="IPR019614">
    <property type="entry name" value="SAM-dep_methyl-trfase"/>
</dbReference>
<keyword evidence="4" id="KW-0949">S-adenosyl-L-methionine</keyword>